<dbReference type="Pfam" id="PF07238">
    <property type="entry name" value="PilZ"/>
    <property type="match status" value="1"/>
</dbReference>
<reference evidence="2" key="1">
    <citation type="submission" date="2020-10" db="EMBL/GenBank/DDBJ databases">
        <authorList>
            <person name="Gilroy R."/>
        </authorList>
    </citation>
    <scope>NUCLEOTIDE SEQUENCE</scope>
    <source>
        <strain evidence="2">CHK152-2871</strain>
    </source>
</reference>
<dbReference type="AlphaFoldDB" id="A0A9D1FHE7"/>
<evidence type="ECO:0000313" key="3">
    <source>
        <dbReference type="Proteomes" id="UP000886865"/>
    </source>
</evidence>
<proteinExistence type="predicted"/>
<name>A0A9D1FHE7_9BACT</name>
<dbReference type="EMBL" id="DVJQ01000016">
    <property type="protein sequence ID" value="HIS73727.1"/>
    <property type="molecule type" value="Genomic_DNA"/>
</dbReference>
<accession>A0A9D1FHE7</accession>
<dbReference type="GO" id="GO:0035438">
    <property type="term" value="F:cyclic-di-GMP binding"/>
    <property type="evidence" value="ECO:0007669"/>
    <property type="project" value="InterPro"/>
</dbReference>
<organism evidence="2 3">
    <name type="scientific">Candidatus Galligastranaerophilus intestinavium</name>
    <dbReference type="NCBI Taxonomy" id="2840836"/>
    <lineage>
        <taxon>Bacteria</taxon>
        <taxon>Candidatus Galligastranaerophilus</taxon>
    </lineage>
</organism>
<reference evidence="2" key="2">
    <citation type="journal article" date="2021" name="PeerJ">
        <title>Extensive microbial diversity within the chicken gut microbiome revealed by metagenomics and culture.</title>
        <authorList>
            <person name="Gilroy R."/>
            <person name="Ravi A."/>
            <person name="Getino M."/>
            <person name="Pursley I."/>
            <person name="Horton D.L."/>
            <person name="Alikhan N.F."/>
            <person name="Baker D."/>
            <person name="Gharbi K."/>
            <person name="Hall N."/>
            <person name="Watson M."/>
            <person name="Adriaenssens E.M."/>
            <person name="Foster-Nyarko E."/>
            <person name="Jarju S."/>
            <person name="Secka A."/>
            <person name="Antonio M."/>
            <person name="Oren A."/>
            <person name="Chaudhuri R.R."/>
            <person name="La Ragione R."/>
            <person name="Hildebrand F."/>
            <person name="Pallen M.J."/>
        </authorList>
    </citation>
    <scope>NUCLEOTIDE SEQUENCE</scope>
    <source>
        <strain evidence="2">CHK152-2871</strain>
    </source>
</reference>
<feature type="domain" description="PilZ" evidence="1">
    <location>
        <begin position="92"/>
        <end position="193"/>
    </location>
</feature>
<dbReference type="SUPFAM" id="SSF141371">
    <property type="entry name" value="PilZ domain-like"/>
    <property type="match status" value="1"/>
</dbReference>
<dbReference type="InterPro" id="IPR009875">
    <property type="entry name" value="PilZ_domain"/>
</dbReference>
<comment type="caution">
    <text evidence="2">The sequence shown here is derived from an EMBL/GenBank/DDBJ whole genome shotgun (WGS) entry which is preliminary data.</text>
</comment>
<dbReference type="Gene3D" id="2.40.10.220">
    <property type="entry name" value="predicted glycosyltransferase like domains"/>
    <property type="match status" value="1"/>
</dbReference>
<gene>
    <name evidence="2" type="ORF">IAA86_01745</name>
</gene>
<protein>
    <submittedName>
        <fullName evidence="2">PilZ domain-containing protein</fullName>
    </submittedName>
</protein>
<evidence type="ECO:0000259" key="1">
    <source>
        <dbReference type="Pfam" id="PF07238"/>
    </source>
</evidence>
<evidence type="ECO:0000313" key="2">
    <source>
        <dbReference type="EMBL" id="HIS73727.1"/>
    </source>
</evidence>
<sequence>MQEIIKKGHDYRIIPENFESATVFELKDVDKDSLKIELTKALEGELSDYAKGTNVEIFGSGADGLIFFETKVKEQNGRILCVEIPENYKNIQRREYSRVKFMGEIDLEGQNDNVLYVEDISAGGMKIITRKPLDAAKNYKLTIRLINNLNINCLLHPIRIEEQNDESGTSYAISGCYKDISSIDRIALVQYSFKVLMEAENKQNER</sequence>
<dbReference type="Proteomes" id="UP000886865">
    <property type="component" value="Unassembled WGS sequence"/>
</dbReference>